<evidence type="ECO:0000256" key="2">
    <source>
        <dbReference type="SAM" id="Phobius"/>
    </source>
</evidence>
<evidence type="ECO:0000313" key="3">
    <source>
        <dbReference type="EMBL" id="SDC32566.1"/>
    </source>
</evidence>
<dbReference type="EMBL" id="FMZL01000009">
    <property type="protein sequence ID" value="SDC32566.1"/>
    <property type="molecule type" value="Genomic_DNA"/>
</dbReference>
<proteinExistence type="predicted"/>
<accession>A0A1G6KQF1</accession>
<feature type="transmembrane region" description="Helical" evidence="2">
    <location>
        <begin position="126"/>
        <end position="144"/>
    </location>
</feature>
<feature type="transmembrane region" description="Helical" evidence="2">
    <location>
        <begin position="164"/>
        <end position="182"/>
    </location>
</feature>
<protein>
    <submittedName>
        <fullName evidence="3">Uncharacterized hydrophobic domain-containing protein</fullName>
    </submittedName>
</protein>
<gene>
    <name evidence="3" type="ORF">SAMN04487824_10925</name>
</gene>
<dbReference type="AlphaFoldDB" id="A0A1G6KQF1"/>
<feature type="region of interest" description="Disordered" evidence="1">
    <location>
        <begin position="1"/>
        <end position="31"/>
    </location>
</feature>
<evidence type="ECO:0000256" key="1">
    <source>
        <dbReference type="SAM" id="MobiDB-lite"/>
    </source>
</evidence>
<dbReference type="Proteomes" id="UP000198528">
    <property type="component" value="Unassembled WGS sequence"/>
</dbReference>
<dbReference type="PANTHER" id="PTHR20992">
    <property type="entry name" value="AT15442P-RELATED"/>
    <property type="match status" value="1"/>
</dbReference>
<dbReference type="PANTHER" id="PTHR20992:SF9">
    <property type="entry name" value="AT15442P-RELATED"/>
    <property type="match status" value="1"/>
</dbReference>
<feature type="transmembrane region" description="Helical" evidence="2">
    <location>
        <begin position="94"/>
        <end position="114"/>
    </location>
</feature>
<keyword evidence="4" id="KW-1185">Reference proteome</keyword>
<keyword evidence="2" id="KW-0812">Transmembrane</keyword>
<name>A0A1G6KQF1_9ACTN</name>
<keyword evidence="2" id="KW-0472">Membrane</keyword>
<reference evidence="4" key="1">
    <citation type="submission" date="2016-10" db="EMBL/GenBank/DDBJ databases">
        <authorList>
            <person name="Varghese N."/>
            <person name="Submissions S."/>
        </authorList>
    </citation>
    <scope>NUCLEOTIDE SEQUENCE [LARGE SCALE GENOMIC DNA]</scope>
    <source>
        <strain evidence="4">DSM 22619</strain>
    </source>
</reference>
<feature type="transmembrane region" description="Helical" evidence="2">
    <location>
        <begin position="276"/>
        <end position="293"/>
    </location>
</feature>
<sequence>MGEVESGGPAAKPVAAHKLQAGDSGARRRPAQGANPLARALSSVFNLRAGRASYQDIRRRFVNGSKLSGTHLCILIVAMLIASIGLNTDSTECIVGAMLICPLMGSVLAISYSVATVDVRLLRDALVGLLVQVCICLATSTLYFVLSPLSGVTNELLANSNPTVWDILVALAGGFAGGLGNSRRQEPSTLIVGVAVATALMPPLCAAGYGIAVRDLARFASAFYEFALNVVFIALAAEIVLLILRVPLHREVGPDGVVTLEEEVAEERLSRRMKRFILVATVVFMIPCVLATADMVRQATGPGAAGAHNVDEYQVGLTTRELSAVCPSLLEYRVGTEYVGEAGSATARRRVVATVRTSAPLDATQRSRLRALIRVHVKNLDGVTFEVARG</sequence>
<evidence type="ECO:0000313" key="4">
    <source>
        <dbReference type="Proteomes" id="UP000198528"/>
    </source>
</evidence>
<keyword evidence="2" id="KW-1133">Transmembrane helix</keyword>
<feature type="transmembrane region" description="Helical" evidence="2">
    <location>
        <begin position="67"/>
        <end position="88"/>
    </location>
</feature>
<dbReference type="RefSeq" id="WP_090846290.1">
    <property type="nucleotide sequence ID" value="NZ_FMZL01000009.1"/>
</dbReference>
<feature type="transmembrane region" description="Helical" evidence="2">
    <location>
        <begin position="189"/>
        <end position="211"/>
    </location>
</feature>
<organism evidence="3 4">
    <name type="scientific">Parafannyhessea umbonata</name>
    <dbReference type="NCBI Taxonomy" id="604330"/>
    <lineage>
        <taxon>Bacteria</taxon>
        <taxon>Bacillati</taxon>
        <taxon>Actinomycetota</taxon>
        <taxon>Coriobacteriia</taxon>
        <taxon>Coriobacteriales</taxon>
        <taxon>Atopobiaceae</taxon>
        <taxon>Parafannyhessea</taxon>
    </lineage>
</organism>
<feature type="transmembrane region" description="Helical" evidence="2">
    <location>
        <begin position="223"/>
        <end position="244"/>
    </location>
</feature>
<dbReference type="InterPro" id="IPR005240">
    <property type="entry name" value="DUF389"/>
</dbReference>
<dbReference type="Pfam" id="PF04087">
    <property type="entry name" value="DUF389"/>
    <property type="match status" value="1"/>
</dbReference>